<comment type="catalytic activity">
    <reaction evidence="1 10">
        <text>a fatty acyl-[ACP] + phosphate = an acyl phosphate + holo-[ACP]</text>
        <dbReference type="Rhea" id="RHEA:42292"/>
        <dbReference type="Rhea" id="RHEA-COMP:9685"/>
        <dbReference type="Rhea" id="RHEA-COMP:14125"/>
        <dbReference type="ChEBI" id="CHEBI:43474"/>
        <dbReference type="ChEBI" id="CHEBI:59918"/>
        <dbReference type="ChEBI" id="CHEBI:64479"/>
        <dbReference type="ChEBI" id="CHEBI:138651"/>
        <dbReference type="EC" id="2.3.1.274"/>
    </reaction>
</comment>
<evidence type="ECO:0000313" key="11">
    <source>
        <dbReference type="EMBL" id="GAY72944.1"/>
    </source>
</evidence>
<evidence type="ECO:0000256" key="4">
    <source>
        <dbReference type="ARBA" id="ARBA00022679"/>
    </source>
</evidence>
<dbReference type="InterPro" id="IPR003664">
    <property type="entry name" value="FA_synthesis"/>
</dbReference>
<comment type="pathway">
    <text evidence="10">Lipid metabolism; phospholipid metabolism.</text>
</comment>
<accession>A0A401FKN4</accession>
<name>A0A401FKN4_9LACO</name>
<keyword evidence="11" id="KW-0012">Acyltransferase</keyword>
<keyword evidence="2 10" id="KW-0963">Cytoplasm</keyword>
<dbReference type="PANTHER" id="PTHR30100">
    <property type="entry name" value="FATTY ACID/PHOSPHOLIPID SYNTHESIS PROTEIN PLSX"/>
    <property type="match status" value="1"/>
</dbReference>
<dbReference type="GO" id="GO:0008654">
    <property type="term" value="P:phospholipid biosynthetic process"/>
    <property type="evidence" value="ECO:0007669"/>
    <property type="project" value="UniProtKB-KW"/>
</dbReference>
<evidence type="ECO:0000256" key="5">
    <source>
        <dbReference type="ARBA" id="ARBA00023098"/>
    </source>
</evidence>
<dbReference type="InterPro" id="IPR012281">
    <property type="entry name" value="Phospholipid_synth_PlsX-like"/>
</dbReference>
<dbReference type="PANTHER" id="PTHR30100:SF1">
    <property type="entry name" value="PHOSPHATE ACYLTRANSFERASE"/>
    <property type="match status" value="1"/>
</dbReference>
<dbReference type="GO" id="GO:0043811">
    <property type="term" value="F:phosphate:acyl-[acyl carrier protein] acyltransferase activity"/>
    <property type="evidence" value="ECO:0007669"/>
    <property type="project" value="UniProtKB-UniRule"/>
</dbReference>
<evidence type="ECO:0000256" key="6">
    <source>
        <dbReference type="ARBA" id="ARBA00023209"/>
    </source>
</evidence>
<sequence>MTTTLPVVNAKADMADKFVMLDVGANADSKPLNLYQFAFMGKYYAEKVLKINNPRIGLLNNGTESDKGDILHKEVHELLADNKDLNFIGNVEARELLNGAADVVVTDGFTGNAALKSIEGTALSMLRLIKHGIQDGGLKDKLGALMLKNVFSSIADQMDYSKYGGAMFLGLKAPVIKSHGASRQEIVKNSLAQIKTINESGMIDDLVNYVNEHKAELDAIKESVKSRK</sequence>
<dbReference type="HAMAP" id="MF_00019">
    <property type="entry name" value="PlsX"/>
    <property type="match status" value="1"/>
</dbReference>
<dbReference type="GO" id="GO:0005737">
    <property type="term" value="C:cytoplasm"/>
    <property type="evidence" value="ECO:0007669"/>
    <property type="project" value="UniProtKB-SubCell"/>
</dbReference>
<dbReference type="Gene3D" id="3.40.718.10">
    <property type="entry name" value="Isopropylmalate Dehydrogenase"/>
    <property type="match status" value="1"/>
</dbReference>
<dbReference type="EC" id="2.3.1.274" evidence="8 10"/>
<organism evidence="11 12">
    <name type="scientific">Lentilactobacillus kosonis</name>
    <dbReference type="NCBI Taxonomy" id="2810561"/>
    <lineage>
        <taxon>Bacteria</taxon>
        <taxon>Bacillati</taxon>
        <taxon>Bacillota</taxon>
        <taxon>Bacilli</taxon>
        <taxon>Lactobacillales</taxon>
        <taxon>Lactobacillaceae</taxon>
        <taxon>Lentilactobacillus</taxon>
    </lineage>
</organism>
<gene>
    <name evidence="10" type="primary">plsX</name>
    <name evidence="11" type="ORF">NBRC111893_1090</name>
</gene>
<dbReference type="STRING" id="1138822.PL11_008870"/>
<keyword evidence="7 10" id="KW-1208">Phospholipid metabolism</keyword>
<dbReference type="EMBL" id="BEXA01000002">
    <property type="protein sequence ID" value="GAY72944.1"/>
    <property type="molecule type" value="Genomic_DNA"/>
</dbReference>
<keyword evidence="3 10" id="KW-0444">Lipid biosynthesis</keyword>
<comment type="function">
    <text evidence="10">Catalyzes the reversible formation of acyl-phosphate (acyl-PO(4)) from acyl-[acyl-carrier-protein] (acyl-ACP). This enzyme utilizes acyl-ACP as fatty acyl donor, but not acyl-CoA.</text>
</comment>
<comment type="caution">
    <text evidence="11">The sequence shown here is derived from an EMBL/GenBank/DDBJ whole genome shotgun (WGS) entry which is preliminary data.</text>
</comment>
<evidence type="ECO:0000256" key="3">
    <source>
        <dbReference type="ARBA" id="ARBA00022516"/>
    </source>
</evidence>
<keyword evidence="6 10" id="KW-0594">Phospholipid biosynthesis</keyword>
<protein>
    <recommendedName>
        <fullName evidence="8 10">Phosphate acyltransferase</fullName>
        <ecNumber evidence="8 10">2.3.1.274</ecNumber>
    </recommendedName>
    <alternativeName>
        <fullName evidence="10">Acyl-ACP phosphotransacylase</fullName>
    </alternativeName>
    <alternativeName>
        <fullName evidence="10">Acyl-[acyl-carrier-protein]--phosphate acyltransferase</fullName>
    </alternativeName>
    <alternativeName>
        <fullName evidence="10">Phosphate-acyl-ACP acyltransferase</fullName>
    </alternativeName>
</protein>
<dbReference type="GO" id="GO:0006633">
    <property type="term" value="P:fatty acid biosynthetic process"/>
    <property type="evidence" value="ECO:0007669"/>
    <property type="project" value="UniProtKB-UniRule"/>
</dbReference>
<reference evidence="11 12" key="1">
    <citation type="submission" date="2017-11" db="EMBL/GenBank/DDBJ databases">
        <title>Draft Genome Sequence of Lactobacillus curieae NBRC 111893 isolated from Koso, a Japanese sugar-Vegetable Fermented Beverage.</title>
        <authorList>
            <person name="Chiou T.Y."/>
            <person name="Oshima K."/>
            <person name="Suda W."/>
            <person name="Hattori M."/>
            <person name="Takahashi T."/>
        </authorList>
    </citation>
    <scope>NUCLEOTIDE SEQUENCE [LARGE SCALE GENOMIC DNA]</scope>
    <source>
        <strain evidence="11 12">NBRC111893</strain>
    </source>
</reference>
<evidence type="ECO:0000256" key="9">
    <source>
        <dbReference type="ARBA" id="ARBA00046608"/>
    </source>
</evidence>
<keyword evidence="5 10" id="KW-0443">Lipid metabolism</keyword>
<evidence type="ECO:0000313" key="12">
    <source>
        <dbReference type="Proteomes" id="UP000286974"/>
    </source>
</evidence>
<evidence type="ECO:0000256" key="7">
    <source>
        <dbReference type="ARBA" id="ARBA00023264"/>
    </source>
</evidence>
<keyword evidence="12" id="KW-1185">Reference proteome</keyword>
<dbReference type="SUPFAM" id="SSF53659">
    <property type="entry name" value="Isocitrate/Isopropylmalate dehydrogenase-like"/>
    <property type="match status" value="1"/>
</dbReference>
<comment type="subunit">
    <text evidence="9 10">Homodimer. Probably interacts with PlsY.</text>
</comment>
<dbReference type="UniPathway" id="UPA00085"/>
<comment type="subcellular location">
    <subcellularLocation>
        <location evidence="10">Cytoplasm</location>
    </subcellularLocation>
    <text evidence="10">Associated with the membrane possibly through PlsY.</text>
</comment>
<keyword evidence="4 10" id="KW-0808">Transferase</keyword>
<dbReference type="Proteomes" id="UP000286974">
    <property type="component" value="Unassembled WGS sequence"/>
</dbReference>
<evidence type="ECO:0000256" key="1">
    <source>
        <dbReference type="ARBA" id="ARBA00001232"/>
    </source>
</evidence>
<evidence type="ECO:0000256" key="10">
    <source>
        <dbReference type="HAMAP-Rule" id="MF_00019"/>
    </source>
</evidence>
<dbReference type="AlphaFoldDB" id="A0A401FKN4"/>
<dbReference type="Pfam" id="PF02504">
    <property type="entry name" value="FA_synthesis"/>
    <property type="match status" value="1"/>
</dbReference>
<evidence type="ECO:0000256" key="2">
    <source>
        <dbReference type="ARBA" id="ARBA00022490"/>
    </source>
</evidence>
<evidence type="ECO:0000256" key="8">
    <source>
        <dbReference type="ARBA" id="ARBA00024069"/>
    </source>
</evidence>
<comment type="similarity">
    <text evidence="10">Belongs to the PlsX family.</text>
</comment>
<proteinExistence type="inferred from homology"/>